<evidence type="ECO:0000256" key="6">
    <source>
        <dbReference type="ARBA" id="ARBA00022741"/>
    </source>
</evidence>
<dbReference type="PANTHER" id="PTHR10890:SF3">
    <property type="entry name" value="CYSTEINE--TRNA LIGASE, CYTOPLASMIC"/>
    <property type="match status" value="1"/>
</dbReference>
<evidence type="ECO:0000256" key="7">
    <source>
        <dbReference type="ARBA" id="ARBA00022833"/>
    </source>
</evidence>
<keyword evidence="8 10" id="KW-0067">ATP-binding</keyword>
<keyword evidence="5 10" id="KW-0479">Metal-binding</keyword>
<keyword evidence="6 10" id="KW-0547">Nucleotide-binding</keyword>
<dbReference type="PANTHER" id="PTHR10890">
    <property type="entry name" value="CYSTEINYL-TRNA SYNTHETASE"/>
    <property type="match status" value="1"/>
</dbReference>
<evidence type="ECO:0000259" key="11">
    <source>
        <dbReference type="Pfam" id="PF01406"/>
    </source>
</evidence>
<dbReference type="GO" id="GO:0004817">
    <property type="term" value="F:cysteine-tRNA ligase activity"/>
    <property type="evidence" value="ECO:0007669"/>
    <property type="project" value="TreeGrafter"/>
</dbReference>
<feature type="binding site" evidence="10">
    <location>
        <position position="241"/>
    </location>
    <ligand>
        <name>L-cysteinyl-5'-AMP</name>
        <dbReference type="ChEBI" id="CHEBI:144924"/>
    </ligand>
</feature>
<dbReference type="EC" id="6.3.1.13" evidence="10"/>
<evidence type="ECO:0000256" key="8">
    <source>
        <dbReference type="ARBA" id="ARBA00022840"/>
    </source>
</evidence>
<feature type="short sequence motif" description="'HIGH' region" evidence="10">
    <location>
        <begin position="59"/>
        <end position="69"/>
    </location>
</feature>
<dbReference type="Proteomes" id="UP000243589">
    <property type="component" value="Unassembled WGS sequence"/>
</dbReference>
<feature type="binding site" evidence="10">
    <location>
        <position position="57"/>
    </location>
    <ligand>
        <name>Zn(2+)</name>
        <dbReference type="ChEBI" id="CHEBI:29105"/>
    </ligand>
</feature>
<dbReference type="GO" id="GO:0005829">
    <property type="term" value="C:cytosol"/>
    <property type="evidence" value="ECO:0007669"/>
    <property type="project" value="TreeGrafter"/>
</dbReference>
<protein>
    <recommendedName>
        <fullName evidence="10">L-cysteine:1D-myo-inositol 2-amino-2-deoxy-alpha-D-glucopyranoside ligase</fullName>
        <shortName evidence="10">L-Cys:GlcN-Ins ligase</shortName>
        <ecNumber evidence="10">6.3.1.13</ecNumber>
    </recommendedName>
    <alternativeName>
        <fullName evidence="10">Mycothiol ligase</fullName>
        <shortName evidence="10">MSH ligase</shortName>
    </alternativeName>
</protein>
<dbReference type="CDD" id="cd00672">
    <property type="entry name" value="CysRS_core"/>
    <property type="match status" value="1"/>
</dbReference>
<dbReference type="InterPro" id="IPR014729">
    <property type="entry name" value="Rossmann-like_a/b/a_fold"/>
</dbReference>
<feature type="binding site" evidence="10">
    <location>
        <begin position="263"/>
        <end position="265"/>
    </location>
    <ligand>
        <name>L-cysteinyl-5'-AMP</name>
        <dbReference type="ChEBI" id="CHEBI:144924"/>
    </ligand>
</feature>
<keyword evidence="13" id="KW-1185">Reference proteome</keyword>
<dbReference type="Gene3D" id="3.40.50.620">
    <property type="entry name" value="HUPs"/>
    <property type="match status" value="1"/>
</dbReference>
<dbReference type="GO" id="GO:0005524">
    <property type="term" value="F:ATP binding"/>
    <property type="evidence" value="ECO:0007669"/>
    <property type="project" value="UniProtKB-KW"/>
</dbReference>
<dbReference type="GO" id="GO:0006423">
    <property type="term" value="P:cysteinyl-tRNA aminoacylation"/>
    <property type="evidence" value="ECO:0007669"/>
    <property type="project" value="TreeGrafter"/>
</dbReference>
<dbReference type="InterPro" id="IPR024909">
    <property type="entry name" value="Cys-tRNA/MSH_ligase"/>
</dbReference>
<sequence length="424" mass="45448">MTVMLGGVKPWSAPAVPSLSDFPVLPAAPADSTVYSTSARGPVSGLLVDGTARLYVCGITPYDATHLGHASTYVTFDVLLRSWIDAGADVVYVQNTTDIDDPLLERAEATGVDWRELADSQIELFFSDMEALRVIPPKHYIGAVESIPDVVEAVEKLLERGAAYTLDNGDVYYRISTEVEPPFGSESHYSREHMLEIFPERGGDPDTPGKEDPLDALLWRAAREGEPQWPGGKLGPGRPGWHIECAVIAGKYAGYPLTVQGGGSDLIFPHHEMGAAHAIALTDTPFADAYMHTGMVAYEGEKMSKSLGNLVLVSNLTAAGTDPMAIRLAILGNHYRSDWEYSDGVLAAAENRLAAWRAAAGCGNSSDPAEVVAEIRRELADDLDTPNALCVIDDWAAARQTEADADENTQAVVAAVDALLGIKL</sequence>
<dbReference type="HAMAP" id="MF_01697">
    <property type="entry name" value="MshC"/>
    <property type="match status" value="1"/>
</dbReference>
<comment type="caution">
    <text evidence="12">The sequence shown here is derived from an EMBL/GenBank/DDBJ whole genome shotgun (WGS) entry which is preliminary data.</text>
</comment>
<feature type="short sequence motif" description="'ERGGDP' region" evidence="10">
    <location>
        <begin position="200"/>
        <end position="205"/>
    </location>
</feature>
<evidence type="ECO:0000256" key="10">
    <source>
        <dbReference type="HAMAP-Rule" id="MF_01697"/>
    </source>
</evidence>
<dbReference type="GO" id="GO:0035446">
    <property type="term" value="F:cysteine-glucosaminylinositol ligase activity"/>
    <property type="evidence" value="ECO:0007669"/>
    <property type="project" value="UniProtKB-UniRule"/>
</dbReference>
<dbReference type="GO" id="GO:0008270">
    <property type="term" value="F:zinc ion binding"/>
    <property type="evidence" value="ECO:0007669"/>
    <property type="project" value="UniProtKB-UniRule"/>
</dbReference>
<name>A0A150H7W0_9MICO</name>
<dbReference type="Pfam" id="PF01406">
    <property type="entry name" value="tRNA-synt_1e"/>
    <property type="match status" value="1"/>
</dbReference>
<evidence type="ECO:0000256" key="4">
    <source>
        <dbReference type="ARBA" id="ARBA00022598"/>
    </source>
</evidence>
<feature type="binding site" evidence="10">
    <location>
        <position position="296"/>
    </location>
    <ligand>
        <name>L-cysteinyl-5'-AMP</name>
        <dbReference type="ChEBI" id="CHEBI:144924"/>
    </ligand>
</feature>
<feature type="domain" description="tRNA synthetases class I catalytic" evidence="11">
    <location>
        <begin position="49"/>
        <end position="350"/>
    </location>
</feature>
<dbReference type="EMBL" id="LQQC01000010">
    <property type="protein sequence ID" value="KXZ58193.1"/>
    <property type="molecule type" value="Genomic_DNA"/>
</dbReference>
<dbReference type="PATRIC" id="fig|479117.4.peg.1226"/>
<comment type="cofactor">
    <cofactor evidence="10">
        <name>Zn(2+)</name>
        <dbReference type="ChEBI" id="CHEBI:29105"/>
    </cofactor>
    <text evidence="10">Binds 1 zinc ion per subunit.</text>
</comment>
<feature type="binding site" evidence="10">
    <location>
        <begin position="57"/>
        <end position="60"/>
    </location>
    <ligand>
        <name>L-cysteinyl-5'-AMP</name>
        <dbReference type="ChEBI" id="CHEBI:144924"/>
    </ligand>
</feature>
<evidence type="ECO:0000256" key="2">
    <source>
        <dbReference type="ARBA" id="ARBA00007723"/>
    </source>
</evidence>
<comment type="function">
    <text evidence="1 10">Catalyzes the ATP-dependent condensation of GlcN-Ins and L-cysteine to form L-Cys-GlcN-Ins.</text>
</comment>
<organism evidence="12 13">
    <name type="scientific">Brevibacterium ravenspurgense</name>
    <dbReference type="NCBI Taxonomy" id="479117"/>
    <lineage>
        <taxon>Bacteria</taxon>
        <taxon>Bacillati</taxon>
        <taxon>Actinomycetota</taxon>
        <taxon>Actinomycetes</taxon>
        <taxon>Micrococcales</taxon>
        <taxon>Brevibacteriaceae</taxon>
        <taxon>Brevibacterium</taxon>
    </lineage>
</organism>
<comment type="subunit">
    <text evidence="3 10">Monomer.</text>
</comment>
<feature type="binding site" evidence="10">
    <location>
        <position position="72"/>
    </location>
    <ligand>
        <name>L-cysteinyl-5'-AMP</name>
        <dbReference type="ChEBI" id="CHEBI:144924"/>
    </ligand>
</feature>
<evidence type="ECO:0000313" key="12">
    <source>
        <dbReference type="EMBL" id="KXZ58193.1"/>
    </source>
</evidence>
<evidence type="ECO:0000256" key="1">
    <source>
        <dbReference type="ARBA" id="ARBA00003679"/>
    </source>
</evidence>
<dbReference type="AlphaFoldDB" id="A0A150H7W0"/>
<dbReference type="PRINTS" id="PR00983">
    <property type="entry name" value="TRNASYNTHCYS"/>
</dbReference>
<evidence type="ECO:0000256" key="5">
    <source>
        <dbReference type="ARBA" id="ARBA00022723"/>
    </source>
</evidence>
<evidence type="ECO:0000256" key="3">
    <source>
        <dbReference type="ARBA" id="ARBA00011245"/>
    </source>
</evidence>
<keyword evidence="7 10" id="KW-0862">Zinc</keyword>
<feature type="binding site" evidence="10">
    <location>
        <position position="270"/>
    </location>
    <ligand>
        <name>Zn(2+)</name>
        <dbReference type="ChEBI" id="CHEBI:29105"/>
    </ligand>
</feature>
<feature type="binding site" evidence="10">
    <location>
        <position position="245"/>
    </location>
    <ligand>
        <name>Zn(2+)</name>
        <dbReference type="ChEBI" id="CHEBI:29105"/>
    </ligand>
</feature>
<dbReference type="InterPro" id="IPR032678">
    <property type="entry name" value="tRNA-synt_1_cat_dom"/>
</dbReference>
<reference evidence="12 13" key="1">
    <citation type="submission" date="2016-01" db="EMBL/GenBank/DDBJ databases">
        <title>Use of Whole Genome Sequencing to ascertain that Brevibacterium massiliense (Roux, Raoult 2009) is a later heterotypic synonym of Brevibacterium ravenspurgense (Mages 2008).</title>
        <authorList>
            <person name="Bernier A.-M."/>
            <person name="Burdz T."/>
            <person name="Huynh C."/>
            <person name="Pachecho A.L."/>
            <person name="Wiebe D."/>
            <person name="Bonner C."/>
            <person name="Bernard K."/>
        </authorList>
    </citation>
    <scope>NUCLEOTIDE SEQUENCE [LARGE SCALE GENOMIC DNA]</scope>
    <source>
        <strain evidence="12 13">CCUG56047</strain>
    </source>
</reference>
<comment type="catalytic activity">
    <reaction evidence="9 10">
        <text>1D-myo-inositol 2-amino-2-deoxy-alpha-D-glucopyranoside + L-cysteine + ATP = 1D-myo-inositol 2-(L-cysteinylamino)-2-deoxy-alpha-D-glucopyranoside + AMP + diphosphate + H(+)</text>
        <dbReference type="Rhea" id="RHEA:26176"/>
        <dbReference type="ChEBI" id="CHEBI:15378"/>
        <dbReference type="ChEBI" id="CHEBI:30616"/>
        <dbReference type="ChEBI" id="CHEBI:33019"/>
        <dbReference type="ChEBI" id="CHEBI:35235"/>
        <dbReference type="ChEBI" id="CHEBI:58886"/>
        <dbReference type="ChEBI" id="CHEBI:58887"/>
        <dbReference type="ChEBI" id="CHEBI:456215"/>
        <dbReference type="EC" id="6.3.1.13"/>
    </reaction>
</comment>
<comment type="similarity">
    <text evidence="2 10">Belongs to the class-I aminoacyl-tRNA synthetase family. MshC subfamily.</text>
</comment>
<feature type="binding site" evidence="10">
    <location>
        <begin position="95"/>
        <end position="97"/>
    </location>
    <ligand>
        <name>L-cysteinyl-5'-AMP</name>
        <dbReference type="ChEBI" id="CHEBI:144924"/>
    </ligand>
</feature>
<dbReference type="Gene3D" id="1.20.120.640">
    <property type="entry name" value="Anticodon-binding domain of a subclass of class I aminoacyl-tRNA synthetases"/>
    <property type="match status" value="1"/>
</dbReference>
<accession>A0A150H7W0</accession>
<dbReference type="NCBIfam" id="TIGR03447">
    <property type="entry name" value="mycothiol_MshC"/>
    <property type="match status" value="1"/>
</dbReference>
<keyword evidence="4 10" id="KW-0436">Ligase</keyword>
<evidence type="ECO:0000313" key="13">
    <source>
        <dbReference type="Proteomes" id="UP000243589"/>
    </source>
</evidence>
<feature type="short sequence motif" description="'KMSKS' region" evidence="10">
    <location>
        <begin position="302"/>
        <end position="306"/>
    </location>
</feature>
<proteinExistence type="inferred from homology"/>
<evidence type="ECO:0000256" key="9">
    <source>
        <dbReference type="ARBA" id="ARBA00048350"/>
    </source>
</evidence>
<dbReference type="InterPro" id="IPR017812">
    <property type="entry name" value="Mycothiol_ligase_MshC"/>
</dbReference>
<dbReference type="SUPFAM" id="SSF52374">
    <property type="entry name" value="Nucleotidylyl transferase"/>
    <property type="match status" value="1"/>
</dbReference>
<gene>
    <name evidence="10 12" type="primary">mshC</name>
    <name evidence="12" type="ORF">Bravens_01231</name>
</gene>
<dbReference type="GO" id="GO:0010125">
    <property type="term" value="P:mycothiol biosynthetic process"/>
    <property type="evidence" value="ECO:0007669"/>
    <property type="project" value="UniProtKB-UniRule"/>
</dbReference>